<dbReference type="Gene3D" id="3.60.21.70">
    <property type="entry name" value="PhoD-like phosphatase"/>
    <property type="match status" value="1"/>
</dbReference>
<dbReference type="SUPFAM" id="SSF56300">
    <property type="entry name" value="Metallo-dependent phosphatases"/>
    <property type="match status" value="1"/>
</dbReference>
<sequence>MAATPRGSRVPALPSWLRGWRPRTTSLDDGVALVQKNARPEGFDLWIGVVLGPRPDAVPDPLPLTVTMAGQALTREYPVVLRWYRPGEGGSSREPRFFHGHLTVDAVPPGAYDVSVEVPQLAIPGRSRAVARVRTLPRMAEPGDELRLMVGSCYDAGTDSHDEIGKAHARAFPSGTDLTFLLGDQVYADAPFTHYAFRSRRRPRSGLLLKYWTTWGMSTSSDRTGLKRILSGGPNYFLPDDHEFWNGWPNRSVTAKHSIGKISEARRNHRERVRAVVPDDEVSPVPPSPDAGAPTDPFLQSYFPVHPAEWEGWSLASFELFGSFQTRSVADRAGQGPSLGVDDEGVAARAPRRAGPPGIHAPRNEILQTIHIDPLTFCLLDTRTRRTRRLRHPVHSAFVDPVFLDEMLRRARAAAVFVLATPQPLLVRAGHHTQKNTAERLRLFGSETDVQDYWYQWQRLWDGLIDAREGRPTVVLGGDIHRSHVATVPEIGLLEIVSSPMSLVWGGGVLSTWRRLAGLFGGRREDLRLSEIADGPRARRSPLPDARARFEKRLPQDREGFAGVTFTRVEGSALDLEVTLFERRLLVDDVPPGAGTPARPLRFRLDPGRRGTAAVVRL</sequence>
<dbReference type="InterPro" id="IPR038607">
    <property type="entry name" value="PhoD-like_sf"/>
</dbReference>
<evidence type="ECO:0008006" key="3">
    <source>
        <dbReference type="Google" id="ProtNLM"/>
    </source>
</evidence>
<name>A0ABV1K7J1_9PSEU</name>
<proteinExistence type="predicted"/>
<dbReference type="EMBL" id="JBEDNQ010000001">
    <property type="protein sequence ID" value="MEQ3549303.1"/>
    <property type="molecule type" value="Genomic_DNA"/>
</dbReference>
<organism evidence="1 2">
    <name type="scientific">Pseudonocardia nematodicida</name>
    <dbReference type="NCBI Taxonomy" id="1206997"/>
    <lineage>
        <taxon>Bacteria</taxon>
        <taxon>Bacillati</taxon>
        <taxon>Actinomycetota</taxon>
        <taxon>Actinomycetes</taxon>
        <taxon>Pseudonocardiales</taxon>
        <taxon>Pseudonocardiaceae</taxon>
        <taxon>Pseudonocardia</taxon>
    </lineage>
</organism>
<gene>
    <name evidence="1" type="ORF">WIS52_02365</name>
</gene>
<comment type="caution">
    <text evidence="1">The sequence shown here is derived from an EMBL/GenBank/DDBJ whole genome shotgun (WGS) entry which is preliminary data.</text>
</comment>
<keyword evidence="2" id="KW-1185">Reference proteome</keyword>
<dbReference type="RefSeq" id="WP_349296387.1">
    <property type="nucleotide sequence ID" value="NZ_JBEDNQ010000001.1"/>
</dbReference>
<evidence type="ECO:0000313" key="1">
    <source>
        <dbReference type="EMBL" id="MEQ3549303.1"/>
    </source>
</evidence>
<accession>A0ABV1K7J1</accession>
<protein>
    <recommendedName>
        <fullName evidence="3">PhoD-like phosphatase metallophosphatase domain-containing protein</fullName>
    </recommendedName>
</protein>
<evidence type="ECO:0000313" key="2">
    <source>
        <dbReference type="Proteomes" id="UP001494902"/>
    </source>
</evidence>
<dbReference type="InterPro" id="IPR029052">
    <property type="entry name" value="Metallo-depent_PP-like"/>
</dbReference>
<dbReference type="Proteomes" id="UP001494902">
    <property type="component" value="Unassembled WGS sequence"/>
</dbReference>
<reference evidence="1 2" key="1">
    <citation type="submission" date="2024-03" db="EMBL/GenBank/DDBJ databases">
        <title>Draft genome sequence of Pseudonocardia nematodicida JCM 31783.</title>
        <authorList>
            <person name="Butdee W."/>
            <person name="Duangmal K."/>
        </authorList>
    </citation>
    <scope>NUCLEOTIDE SEQUENCE [LARGE SCALE GENOMIC DNA]</scope>
    <source>
        <strain evidence="1 2">JCM 31783</strain>
    </source>
</reference>